<accession>A0A833PVN1</accession>
<comment type="caution">
    <text evidence="1">The sequence shown here is derived from an EMBL/GenBank/DDBJ whole genome shotgun (WGS) entry which is preliminary data.</text>
</comment>
<name>A0A833PVN1_BURL3</name>
<sequence length="410" mass="46407">MPSNKAQSYVKPRTTKKNRTNDLCITYLKTEWRSILTTRFAYFFNKSPESGRRMGLIMDCMIKSLESLFLRFSDLKDTQFNTQVMLPDVGVYSQRMAEMLFYYQLLKMGFENIKSKDAGPDFVAEKNGEIFCFEVVTPTPRDSIKELIGRGKLALEERDLVFRERLLSVTSAIKDKLERFEAHKSAGHVPEGAHYIIVVNDSLLLPYNEPWYGVMAELCFGDSTLPIAVDATLGSGGIDFTDILGETPSEDDGTEFQSLVMRDNFGVSINGRKPVIPDSSILRVKIREKIPTRRGTDTVAVDIAESAGVTGIYQITLREDLMFYHSFESGRSMMPASALISSAKNKQLVRNSIFFSSTYVKDENLVQPLMSPARLFGREPHEFNNQAVYNVFFKPFLEGGEFHQSPESQD</sequence>
<protein>
    <submittedName>
        <fullName evidence="1">Uncharacterized protein</fullName>
    </submittedName>
</protein>
<organism evidence="1 2">
    <name type="scientific">Burkholderia lata (strain ATCC 17760 / DSM 23089 / LMG 22485 / NCIMB 9086 / R18194 / 383)</name>
    <dbReference type="NCBI Taxonomy" id="482957"/>
    <lineage>
        <taxon>Bacteria</taxon>
        <taxon>Pseudomonadati</taxon>
        <taxon>Pseudomonadota</taxon>
        <taxon>Betaproteobacteria</taxon>
        <taxon>Burkholderiales</taxon>
        <taxon>Burkholderiaceae</taxon>
        <taxon>Burkholderia</taxon>
        <taxon>Burkholderia cepacia complex</taxon>
    </lineage>
</organism>
<evidence type="ECO:0000313" key="2">
    <source>
        <dbReference type="Proteomes" id="UP000467522"/>
    </source>
</evidence>
<reference evidence="2" key="1">
    <citation type="journal article" date="2020" name="MBio">
        <title>Horizontal gene transfer to a defensive symbiont with a reduced genome amongst a multipartite beetle microbiome.</title>
        <authorList>
            <person name="Waterworth S.C."/>
            <person name="Florez L.V."/>
            <person name="Rees E.R."/>
            <person name="Hertweck C."/>
            <person name="Kaltenpoth M."/>
            <person name="Kwan J.C."/>
        </authorList>
    </citation>
    <scope>NUCLEOTIDE SEQUENCE [LARGE SCALE GENOMIC DNA]</scope>
</reference>
<gene>
    <name evidence="1" type="ORF">GAK33_01722</name>
</gene>
<evidence type="ECO:0000313" key="1">
    <source>
        <dbReference type="EMBL" id="KAF1039140.1"/>
    </source>
</evidence>
<dbReference type="EMBL" id="WNDV01000004">
    <property type="protein sequence ID" value="KAF1039140.1"/>
    <property type="molecule type" value="Genomic_DNA"/>
</dbReference>
<dbReference type="AlphaFoldDB" id="A0A833PVN1"/>
<proteinExistence type="predicted"/>
<dbReference type="Proteomes" id="UP000467522">
    <property type="component" value="Unassembled WGS sequence"/>
</dbReference>